<gene>
    <name evidence="2" type="ORF">OE88DRAFT_1412165</name>
</gene>
<keyword evidence="3" id="KW-1185">Reference proteome</keyword>
<evidence type="ECO:0000256" key="1">
    <source>
        <dbReference type="SAM" id="MobiDB-lite"/>
    </source>
</evidence>
<dbReference type="EMBL" id="ML213509">
    <property type="protein sequence ID" value="TFK52527.1"/>
    <property type="molecule type" value="Genomic_DNA"/>
</dbReference>
<proteinExistence type="predicted"/>
<sequence length="184" mass="20139">MRQTKRAEQEAEYLRRQALLAESADVQIREPEFEEGYGFARQSPSSAHNNNQTRPTQGHQRRGSDTMRSLHSGSPTAVEALPPRLSPSGTGLKHRRNPTASEVPTVNGKNGKAQGRAYAGESKAKRYSAEDDPDNAVPAENNYAEPRQQGENQPSGPAPGLLVNGLYSDKRNIFVSGSQLAWRS</sequence>
<reference evidence="2 3" key="1">
    <citation type="journal article" date="2019" name="Nat. Ecol. Evol.">
        <title>Megaphylogeny resolves global patterns of mushroom evolution.</title>
        <authorList>
            <person name="Varga T."/>
            <person name="Krizsan K."/>
            <person name="Foldi C."/>
            <person name="Dima B."/>
            <person name="Sanchez-Garcia M."/>
            <person name="Sanchez-Ramirez S."/>
            <person name="Szollosi G.J."/>
            <person name="Szarkandi J.G."/>
            <person name="Papp V."/>
            <person name="Albert L."/>
            <person name="Andreopoulos W."/>
            <person name="Angelini C."/>
            <person name="Antonin V."/>
            <person name="Barry K.W."/>
            <person name="Bougher N.L."/>
            <person name="Buchanan P."/>
            <person name="Buyck B."/>
            <person name="Bense V."/>
            <person name="Catcheside P."/>
            <person name="Chovatia M."/>
            <person name="Cooper J."/>
            <person name="Damon W."/>
            <person name="Desjardin D."/>
            <person name="Finy P."/>
            <person name="Geml J."/>
            <person name="Haridas S."/>
            <person name="Hughes K."/>
            <person name="Justo A."/>
            <person name="Karasinski D."/>
            <person name="Kautmanova I."/>
            <person name="Kiss B."/>
            <person name="Kocsube S."/>
            <person name="Kotiranta H."/>
            <person name="LaButti K.M."/>
            <person name="Lechner B.E."/>
            <person name="Liimatainen K."/>
            <person name="Lipzen A."/>
            <person name="Lukacs Z."/>
            <person name="Mihaltcheva S."/>
            <person name="Morgado L.N."/>
            <person name="Niskanen T."/>
            <person name="Noordeloos M.E."/>
            <person name="Ohm R.A."/>
            <person name="Ortiz-Santana B."/>
            <person name="Ovrebo C."/>
            <person name="Racz N."/>
            <person name="Riley R."/>
            <person name="Savchenko A."/>
            <person name="Shiryaev A."/>
            <person name="Soop K."/>
            <person name="Spirin V."/>
            <person name="Szebenyi C."/>
            <person name="Tomsovsky M."/>
            <person name="Tulloss R.E."/>
            <person name="Uehling J."/>
            <person name="Grigoriev I.V."/>
            <person name="Vagvolgyi C."/>
            <person name="Papp T."/>
            <person name="Martin F.M."/>
            <person name="Miettinen O."/>
            <person name="Hibbett D.S."/>
            <person name="Nagy L.G."/>
        </authorList>
    </citation>
    <scope>NUCLEOTIDE SEQUENCE [LARGE SCALE GENOMIC DNA]</scope>
    <source>
        <strain evidence="2 3">OMC1185</strain>
    </source>
</reference>
<dbReference type="Proteomes" id="UP000305948">
    <property type="component" value="Unassembled WGS sequence"/>
</dbReference>
<organism evidence="2 3">
    <name type="scientific">Heliocybe sulcata</name>
    <dbReference type="NCBI Taxonomy" id="5364"/>
    <lineage>
        <taxon>Eukaryota</taxon>
        <taxon>Fungi</taxon>
        <taxon>Dikarya</taxon>
        <taxon>Basidiomycota</taxon>
        <taxon>Agaricomycotina</taxon>
        <taxon>Agaricomycetes</taxon>
        <taxon>Gloeophyllales</taxon>
        <taxon>Gloeophyllaceae</taxon>
        <taxon>Heliocybe</taxon>
    </lineage>
</organism>
<feature type="region of interest" description="Disordered" evidence="1">
    <location>
        <begin position="20"/>
        <end position="162"/>
    </location>
</feature>
<feature type="compositionally biased region" description="Polar residues" evidence="1">
    <location>
        <begin position="42"/>
        <end position="58"/>
    </location>
</feature>
<accession>A0A5C3N6T0</accession>
<evidence type="ECO:0000313" key="2">
    <source>
        <dbReference type="EMBL" id="TFK52527.1"/>
    </source>
</evidence>
<dbReference type="OrthoDB" id="3207297at2759"/>
<feature type="compositionally biased region" description="Polar residues" evidence="1">
    <location>
        <begin position="66"/>
        <end position="75"/>
    </location>
</feature>
<dbReference type="AlphaFoldDB" id="A0A5C3N6T0"/>
<protein>
    <submittedName>
        <fullName evidence="2">Uncharacterized protein</fullName>
    </submittedName>
</protein>
<evidence type="ECO:0000313" key="3">
    <source>
        <dbReference type="Proteomes" id="UP000305948"/>
    </source>
</evidence>
<name>A0A5C3N6T0_9AGAM</name>
<feature type="compositionally biased region" description="Polar residues" evidence="1">
    <location>
        <begin position="98"/>
        <end position="108"/>
    </location>
</feature>